<name>A0A931MCH8_9BACT</name>
<dbReference type="Gene3D" id="2.70.150.10">
    <property type="entry name" value="Calcium-transporting ATPase, cytoplasmic transduction domain A"/>
    <property type="match status" value="1"/>
</dbReference>
<gene>
    <name evidence="15" type="ORF">I5907_17950</name>
</gene>
<dbReference type="Gene3D" id="3.40.1110.10">
    <property type="entry name" value="Calcium-transporting ATPase, cytoplasmic domain N"/>
    <property type="match status" value="1"/>
</dbReference>
<dbReference type="Proteomes" id="UP000628448">
    <property type="component" value="Unassembled WGS sequence"/>
</dbReference>
<evidence type="ECO:0000256" key="1">
    <source>
        <dbReference type="ARBA" id="ARBA00004651"/>
    </source>
</evidence>
<sequence>MDQQTIQQQTACFHCGEQCDKEPVIAHGKSFCCEGCKMVYEILNDSGLCDYYTISKNPGASRRVAVRKDKFGFLNDEKIMQSLISFRDATQTHVTLYLPQMHCSSCLWLLENLHRLQPAILSSKVNFTRKEATVVFDHRRVTLKDVADLLTSIGYEPYISFNDMKKTKPVINKSKIYKLGVAGFCFANIMLLSFPEYLGINAAEENLVQTFRWLNVLLSLPVFFFSASEFYTSAWKSLKHKFLNIDAPIVLAVWVTFGRSLYEVISGTGSGYFDSMTGIVFFMLIGRILQDKTYEQLSFERDYTSYFPVAVTKIFNGKESTVSLPDIKLNDTLLIHHEELIPADGILTRGRAYIDYSFVTGESMPVRKEMGEIVYAGGKQTGSNIEILVIKEVAQSYLTKLWNREEFQKDKAGTQLSFVHLLSRYFTWIVFAVASVSALYWSVIDPVKIWPSVTAVLIIACPCALLLSNTFTNGNILRILGRNKFYLRNAQIIEEIGKIDQVVFDKTGTLTTGAGSDIIFIGEPLSLKQKKMVAALASQSTHPASKAIAVLLGGGSKCKIEDFSEIPGYGVEALVDGTAVVIGSQRLVSGKTQQDEKTSVYVAIDHKVSGRFVFKNHYRNNIGELIDSLKDHYGLAVLSGDNDSEAATLANMFGEHAQLYFQQKPEDKLQRIKQLQQQGKKVMMLGDGLNDAGALKQADVGIAVSDASNNFTPASDAIVDAAALPKLQQFIKLCIINKRIVLSSFIVSILYNIVGIFFAVQGTLSPMIAAILMPASSLSILLITFGSSSFVAWKMKLLK</sequence>
<dbReference type="InterPro" id="IPR059000">
    <property type="entry name" value="ATPase_P-type_domA"/>
</dbReference>
<evidence type="ECO:0000256" key="6">
    <source>
        <dbReference type="ARBA" id="ARBA00022692"/>
    </source>
</evidence>
<feature type="transmembrane region" description="Helical" evidence="13">
    <location>
        <begin position="767"/>
        <end position="793"/>
    </location>
</feature>
<evidence type="ECO:0000313" key="16">
    <source>
        <dbReference type="Proteomes" id="UP000628448"/>
    </source>
</evidence>
<dbReference type="NCBIfam" id="TIGR01494">
    <property type="entry name" value="ATPase_P-type"/>
    <property type="match status" value="1"/>
</dbReference>
<evidence type="ECO:0000256" key="13">
    <source>
        <dbReference type="SAM" id="Phobius"/>
    </source>
</evidence>
<dbReference type="InterPro" id="IPR001757">
    <property type="entry name" value="P_typ_ATPase"/>
</dbReference>
<dbReference type="GO" id="GO:0043682">
    <property type="term" value="F:P-type divalent copper transporter activity"/>
    <property type="evidence" value="ECO:0007669"/>
    <property type="project" value="TreeGrafter"/>
</dbReference>
<comment type="caution">
    <text evidence="15">The sequence shown here is derived from an EMBL/GenBank/DDBJ whole genome shotgun (WGS) entry which is preliminary data.</text>
</comment>
<dbReference type="PRINTS" id="PR00119">
    <property type="entry name" value="CATATPASE"/>
</dbReference>
<dbReference type="Pfam" id="PF00122">
    <property type="entry name" value="E1-E2_ATPase"/>
    <property type="match status" value="1"/>
</dbReference>
<keyword evidence="10 13" id="KW-1133">Transmembrane helix</keyword>
<feature type="transmembrane region" description="Helical" evidence="13">
    <location>
        <begin position="243"/>
        <end position="265"/>
    </location>
</feature>
<dbReference type="PANTHER" id="PTHR43520">
    <property type="entry name" value="ATP7, ISOFORM B"/>
    <property type="match status" value="1"/>
</dbReference>
<feature type="domain" description="HMA" evidence="14">
    <location>
        <begin position="92"/>
        <end position="158"/>
    </location>
</feature>
<comment type="similarity">
    <text evidence="2">Belongs to the cation transport ATPase (P-type) (TC 3.A.3) family. Type IB subfamily.</text>
</comment>
<keyword evidence="5" id="KW-0597">Phosphoprotein</keyword>
<dbReference type="GO" id="GO:0016887">
    <property type="term" value="F:ATP hydrolysis activity"/>
    <property type="evidence" value="ECO:0007669"/>
    <property type="project" value="InterPro"/>
</dbReference>
<dbReference type="InterPro" id="IPR021993">
    <property type="entry name" value="ATPase-cat-bd"/>
</dbReference>
<dbReference type="CDD" id="cd00371">
    <property type="entry name" value="HMA"/>
    <property type="match status" value="1"/>
</dbReference>
<dbReference type="PRINTS" id="PR00943">
    <property type="entry name" value="CUATPASE"/>
</dbReference>
<evidence type="ECO:0000256" key="12">
    <source>
        <dbReference type="ARBA" id="ARBA00023136"/>
    </source>
</evidence>
<evidence type="ECO:0000256" key="5">
    <source>
        <dbReference type="ARBA" id="ARBA00022553"/>
    </source>
</evidence>
<keyword evidence="12 13" id="KW-0472">Membrane</keyword>
<keyword evidence="9" id="KW-1278">Translocase</keyword>
<keyword evidence="8" id="KW-0460">Magnesium</keyword>
<evidence type="ECO:0000256" key="9">
    <source>
        <dbReference type="ARBA" id="ARBA00022967"/>
    </source>
</evidence>
<feature type="transmembrane region" description="Helical" evidence="13">
    <location>
        <begin position="425"/>
        <end position="443"/>
    </location>
</feature>
<organism evidence="15 16">
    <name type="scientific">Panacibacter microcysteis</name>
    <dbReference type="NCBI Taxonomy" id="2793269"/>
    <lineage>
        <taxon>Bacteria</taxon>
        <taxon>Pseudomonadati</taxon>
        <taxon>Bacteroidota</taxon>
        <taxon>Chitinophagia</taxon>
        <taxon>Chitinophagales</taxon>
        <taxon>Chitinophagaceae</taxon>
        <taxon>Panacibacter</taxon>
    </lineage>
</organism>
<dbReference type="InterPro" id="IPR006121">
    <property type="entry name" value="HMA_dom"/>
</dbReference>
<dbReference type="PROSITE" id="PS50846">
    <property type="entry name" value="HMA_2"/>
    <property type="match status" value="1"/>
</dbReference>
<feature type="transmembrane region" description="Helical" evidence="13">
    <location>
        <begin position="271"/>
        <end position="289"/>
    </location>
</feature>
<comment type="subcellular location">
    <subcellularLocation>
        <location evidence="1">Cell membrane</location>
        <topology evidence="1">Multi-pass membrane protein</topology>
    </subcellularLocation>
</comment>
<evidence type="ECO:0000256" key="8">
    <source>
        <dbReference type="ARBA" id="ARBA00022842"/>
    </source>
</evidence>
<dbReference type="RefSeq" id="WP_196992181.1">
    <property type="nucleotide sequence ID" value="NZ_JADWYR010000002.1"/>
</dbReference>
<evidence type="ECO:0000313" key="15">
    <source>
        <dbReference type="EMBL" id="MBG9378126.1"/>
    </source>
</evidence>
<evidence type="ECO:0000256" key="10">
    <source>
        <dbReference type="ARBA" id="ARBA00022989"/>
    </source>
</evidence>
<evidence type="ECO:0000259" key="14">
    <source>
        <dbReference type="PROSITE" id="PS50846"/>
    </source>
</evidence>
<dbReference type="Pfam" id="PF12156">
    <property type="entry name" value="ATPase-cat_bd"/>
    <property type="match status" value="1"/>
</dbReference>
<proteinExistence type="inferred from homology"/>
<dbReference type="Pfam" id="PF00702">
    <property type="entry name" value="Hydrolase"/>
    <property type="match status" value="1"/>
</dbReference>
<dbReference type="InterPro" id="IPR008250">
    <property type="entry name" value="ATPase_P-typ_transduc_dom_A_sf"/>
</dbReference>
<dbReference type="GO" id="GO:0005886">
    <property type="term" value="C:plasma membrane"/>
    <property type="evidence" value="ECO:0007669"/>
    <property type="project" value="UniProtKB-SubCell"/>
</dbReference>
<dbReference type="AlphaFoldDB" id="A0A931MCH8"/>
<dbReference type="PANTHER" id="PTHR43520:SF5">
    <property type="entry name" value="CATION-TRANSPORTING P-TYPE ATPASE-RELATED"/>
    <property type="match status" value="1"/>
</dbReference>
<evidence type="ECO:0000256" key="7">
    <source>
        <dbReference type="ARBA" id="ARBA00022723"/>
    </source>
</evidence>
<dbReference type="GO" id="GO:0005524">
    <property type="term" value="F:ATP binding"/>
    <property type="evidence" value="ECO:0007669"/>
    <property type="project" value="InterPro"/>
</dbReference>
<keyword evidence="6 13" id="KW-0812">Transmembrane</keyword>
<reference evidence="15" key="1">
    <citation type="submission" date="2020-11" db="EMBL/GenBank/DDBJ databases">
        <title>Bacterial whole genome sequence for Panacibacter sp. DH6.</title>
        <authorList>
            <person name="Le V."/>
            <person name="Ko S."/>
            <person name="Ahn C.-Y."/>
            <person name="Oh H.-M."/>
        </authorList>
    </citation>
    <scope>NUCLEOTIDE SEQUENCE</scope>
    <source>
        <strain evidence="15">DH6</strain>
    </source>
</reference>
<keyword evidence="11" id="KW-0406">Ion transport</keyword>
<dbReference type="Gene3D" id="3.40.50.1000">
    <property type="entry name" value="HAD superfamily/HAD-like"/>
    <property type="match status" value="1"/>
</dbReference>
<dbReference type="SUPFAM" id="SSF56784">
    <property type="entry name" value="HAD-like"/>
    <property type="match status" value="1"/>
</dbReference>
<accession>A0A931MCH8</accession>
<dbReference type="InterPro" id="IPR036412">
    <property type="entry name" value="HAD-like_sf"/>
</dbReference>
<evidence type="ECO:0000256" key="11">
    <source>
        <dbReference type="ARBA" id="ARBA00023065"/>
    </source>
</evidence>
<keyword evidence="3" id="KW-0813">Transport</keyword>
<dbReference type="PROSITE" id="PS00154">
    <property type="entry name" value="ATPASE_E1_E2"/>
    <property type="match status" value="1"/>
</dbReference>
<dbReference type="SUPFAM" id="SSF81665">
    <property type="entry name" value="Calcium ATPase, transmembrane domain M"/>
    <property type="match status" value="1"/>
</dbReference>
<dbReference type="InterPro" id="IPR018303">
    <property type="entry name" value="ATPase_P-typ_P_site"/>
</dbReference>
<dbReference type="GO" id="GO:0005507">
    <property type="term" value="F:copper ion binding"/>
    <property type="evidence" value="ECO:0007669"/>
    <property type="project" value="TreeGrafter"/>
</dbReference>
<keyword evidence="7" id="KW-0479">Metal-binding</keyword>
<evidence type="ECO:0000256" key="4">
    <source>
        <dbReference type="ARBA" id="ARBA00022475"/>
    </source>
</evidence>
<feature type="transmembrane region" description="Helical" evidence="13">
    <location>
        <begin position="449"/>
        <end position="468"/>
    </location>
</feature>
<feature type="transmembrane region" description="Helical" evidence="13">
    <location>
        <begin position="176"/>
        <end position="193"/>
    </location>
</feature>
<dbReference type="InterPro" id="IPR023298">
    <property type="entry name" value="ATPase_P-typ_TM_dom_sf"/>
</dbReference>
<feature type="transmembrane region" description="Helical" evidence="13">
    <location>
        <begin position="213"/>
        <end position="231"/>
    </location>
</feature>
<evidence type="ECO:0000256" key="3">
    <source>
        <dbReference type="ARBA" id="ARBA00022448"/>
    </source>
</evidence>
<dbReference type="SUPFAM" id="SSF55008">
    <property type="entry name" value="HMA, heavy metal-associated domain"/>
    <property type="match status" value="1"/>
</dbReference>
<dbReference type="EMBL" id="JADWYR010000002">
    <property type="protein sequence ID" value="MBG9378126.1"/>
    <property type="molecule type" value="Genomic_DNA"/>
</dbReference>
<dbReference type="InterPro" id="IPR036163">
    <property type="entry name" value="HMA_dom_sf"/>
</dbReference>
<dbReference type="SUPFAM" id="SSF81653">
    <property type="entry name" value="Calcium ATPase, transduction domain A"/>
    <property type="match status" value="1"/>
</dbReference>
<keyword evidence="16" id="KW-1185">Reference proteome</keyword>
<keyword evidence="4" id="KW-1003">Cell membrane</keyword>
<evidence type="ECO:0000256" key="2">
    <source>
        <dbReference type="ARBA" id="ARBA00006024"/>
    </source>
</evidence>
<feature type="transmembrane region" description="Helical" evidence="13">
    <location>
        <begin position="740"/>
        <end position="761"/>
    </location>
</feature>
<dbReference type="Gene3D" id="3.30.70.100">
    <property type="match status" value="1"/>
</dbReference>
<dbReference type="GO" id="GO:0055070">
    <property type="term" value="P:copper ion homeostasis"/>
    <property type="evidence" value="ECO:0007669"/>
    <property type="project" value="TreeGrafter"/>
</dbReference>
<dbReference type="InterPro" id="IPR023299">
    <property type="entry name" value="ATPase_P-typ_cyto_dom_N"/>
</dbReference>
<protein>
    <submittedName>
        <fullName evidence="15">Heavy metal translocating P-type ATPase metal-binding domain-containing protein</fullName>
    </submittedName>
</protein>
<dbReference type="InterPro" id="IPR023214">
    <property type="entry name" value="HAD_sf"/>
</dbReference>